<dbReference type="OrthoDB" id="2594395at2"/>
<feature type="transmembrane region" description="Helical" evidence="2">
    <location>
        <begin position="37"/>
        <end position="59"/>
    </location>
</feature>
<feature type="transmembrane region" description="Helical" evidence="2">
    <location>
        <begin position="339"/>
        <end position="360"/>
    </location>
</feature>
<evidence type="ECO:0000313" key="3">
    <source>
        <dbReference type="EMBL" id="TDQ48884.1"/>
    </source>
</evidence>
<organism evidence="3 4">
    <name type="scientific">Actinomycetospora succinea</name>
    <dbReference type="NCBI Taxonomy" id="663603"/>
    <lineage>
        <taxon>Bacteria</taxon>
        <taxon>Bacillati</taxon>
        <taxon>Actinomycetota</taxon>
        <taxon>Actinomycetes</taxon>
        <taxon>Pseudonocardiales</taxon>
        <taxon>Pseudonocardiaceae</taxon>
        <taxon>Actinomycetospora</taxon>
    </lineage>
</organism>
<evidence type="ECO:0008006" key="5">
    <source>
        <dbReference type="Google" id="ProtNLM"/>
    </source>
</evidence>
<protein>
    <recommendedName>
        <fullName evidence="5">O-antigen ligase</fullName>
    </recommendedName>
</protein>
<proteinExistence type="predicted"/>
<dbReference type="AlphaFoldDB" id="A0A4R6UYX5"/>
<feature type="compositionally biased region" description="Low complexity" evidence="1">
    <location>
        <begin position="433"/>
        <end position="442"/>
    </location>
</feature>
<name>A0A4R6UYX5_9PSEU</name>
<keyword evidence="4" id="KW-1185">Reference proteome</keyword>
<feature type="transmembrane region" description="Helical" evidence="2">
    <location>
        <begin position="71"/>
        <end position="96"/>
    </location>
</feature>
<dbReference type="EMBL" id="SNYO01000011">
    <property type="protein sequence ID" value="TDQ48884.1"/>
    <property type="molecule type" value="Genomic_DNA"/>
</dbReference>
<feature type="transmembrane region" description="Helical" evidence="2">
    <location>
        <begin position="133"/>
        <end position="154"/>
    </location>
</feature>
<feature type="transmembrane region" description="Helical" evidence="2">
    <location>
        <begin position="267"/>
        <end position="287"/>
    </location>
</feature>
<evidence type="ECO:0000256" key="1">
    <source>
        <dbReference type="SAM" id="MobiDB-lite"/>
    </source>
</evidence>
<feature type="compositionally biased region" description="Pro residues" evidence="1">
    <location>
        <begin position="443"/>
        <end position="456"/>
    </location>
</feature>
<feature type="transmembrane region" description="Helical" evidence="2">
    <location>
        <begin position="372"/>
        <end position="397"/>
    </location>
</feature>
<evidence type="ECO:0000256" key="2">
    <source>
        <dbReference type="SAM" id="Phobius"/>
    </source>
</evidence>
<comment type="caution">
    <text evidence="3">The sequence shown here is derived from an EMBL/GenBank/DDBJ whole genome shotgun (WGS) entry which is preliminary data.</text>
</comment>
<evidence type="ECO:0000313" key="4">
    <source>
        <dbReference type="Proteomes" id="UP000295705"/>
    </source>
</evidence>
<keyword evidence="2" id="KW-0472">Membrane</keyword>
<dbReference type="RefSeq" id="WP_133829369.1">
    <property type="nucleotide sequence ID" value="NZ_BAABHR010000021.1"/>
</dbReference>
<sequence>MARPMRTLWGSLTAPTLPAFVAAAAMLATLPLLRPGVFGESTALAGCALAVLAAVAALLRRERVPARAVPAVPLLVGLVAVAYLWMVGHGAAVFAPDRIRDLFQDFVLTIGSLVAFAIVLADPRARRAVARGFVIAVVLVSASWVVTALFWGVAGLGAGQIATVPVGTVEPQPVYFPFTISYSTSEVFGLEVPRLTGFGRESGWMAMSCAVAWFLSDAVGYRARWVKVLILAGLAGTLSTAGFGVFVVVLALDLFLRPRGGIGLGGFLRQIGGIAAIAGAGWAALYAPVLGLSAKQTSNEASLAERQDATDAGIRALTESPLGGLGSEKQAGINLVSDVAVNGLPFVVLVSLAILVPAFVAPGRGAVRVGRAVPIALVVFLTLLLSQPAAASTWAFALVAVACAAEGLTAEERAEPGAPALARWHRWWAGRSSVPDPATASSPTPPPVPVPSPARPPAALGGDRS</sequence>
<keyword evidence="2" id="KW-1133">Transmembrane helix</keyword>
<gene>
    <name evidence="3" type="ORF">EV188_11154</name>
</gene>
<feature type="transmembrane region" description="Helical" evidence="2">
    <location>
        <begin position="204"/>
        <end position="223"/>
    </location>
</feature>
<feature type="region of interest" description="Disordered" evidence="1">
    <location>
        <begin position="433"/>
        <end position="465"/>
    </location>
</feature>
<feature type="transmembrane region" description="Helical" evidence="2">
    <location>
        <begin position="102"/>
        <end position="121"/>
    </location>
</feature>
<keyword evidence="2" id="KW-0812">Transmembrane</keyword>
<dbReference type="Proteomes" id="UP000295705">
    <property type="component" value="Unassembled WGS sequence"/>
</dbReference>
<feature type="transmembrane region" description="Helical" evidence="2">
    <location>
        <begin position="229"/>
        <end position="255"/>
    </location>
</feature>
<accession>A0A4R6UYX5</accession>
<reference evidence="3 4" key="1">
    <citation type="submission" date="2019-03" db="EMBL/GenBank/DDBJ databases">
        <title>Genomic Encyclopedia of Type Strains, Phase IV (KMG-IV): sequencing the most valuable type-strain genomes for metagenomic binning, comparative biology and taxonomic classification.</title>
        <authorList>
            <person name="Goeker M."/>
        </authorList>
    </citation>
    <scope>NUCLEOTIDE SEQUENCE [LARGE SCALE GENOMIC DNA]</scope>
    <source>
        <strain evidence="3 4">DSM 45775</strain>
    </source>
</reference>